<organism evidence="2 3">
    <name type="scientific">Cytospora chrysosperma</name>
    <name type="common">Cytospora canker fungus</name>
    <name type="synonym">Sphaeria chrysosperma</name>
    <dbReference type="NCBI Taxonomy" id="252740"/>
    <lineage>
        <taxon>Eukaryota</taxon>
        <taxon>Fungi</taxon>
        <taxon>Dikarya</taxon>
        <taxon>Ascomycota</taxon>
        <taxon>Pezizomycotina</taxon>
        <taxon>Sordariomycetes</taxon>
        <taxon>Sordariomycetidae</taxon>
        <taxon>Diaporthales</taxon>
        <taxon>Cytosporaceae</taxon>
        <taxon>Cytospora</taxon>
    </lineage>
</organism>
<dbReference type="GO" id="GO:0005886">
    <property type="term" value="C:plasma membrane"/>
    <property type="evidence" value="ECO:0007669"/>
    <property type="project" value="TreeGrafter"/>
</dbReference>
<proteinExistence type="predicted"/>
<dbReference type="EMBL" id="LJZO01000031">
    <property type="protein sequence ID" value="ROV93782.1"/>
    <property type="molecule type" value="Genomic_DNA"/>
</dbReference>
<comment type="caution">
    <text evidence="2">The sequence shown here is derived from an EMBL/GenBank/DDBJ whole genome shotgun (WGS) entry which is preliminary data.</text>
</comment>
<dbReference type="Proteomes" id="UP000284375">
    <property type="component" value="Unassembled WGS sequence"/>
</dbReference>
<feature type="binding site" evidence="1">
    <location>
        <position position="277"/>
    </location>
    <ligand>
        <name>Zn(2+)</name>
        <dbReference type="ChEBI" id="CHEBI:29105"/>
    </ligand>
</feature>
<dbReference type="GO" id="GO:0005975">
    <property type="term" value="P:carbohydrate metabolic process"/>
    <property type="evidence" value="ECO:0007669"/>
    <property type="project" value="InterPro"/>
</dbReference>
<dbReference type="PANTHER" id="PTHR12736:SF7">
    <property type="entry name" value="LANC-LIKE PROTEIN 3"/>
    <property type="match status" value="1"/>
</dbReference>
<dbReference type="PRINTS" id="PR01950">
    <property type="entry name" value="LANCSUPER"/>
</dbReference>
<dbReference type="PANTHER" id="PTHR12736">
    <property type="entry name" value="LANC-LIKE PROTEIN"/>
    <property type="match status" value="1"/>
</dbReference>
<protein>
    <submittedName>
        <fullName evidence="2">Uncharacterized protein</fullName>
    </submittedName>
</protein>
<dbReference type="Gene3D" id="1.50.10.10">
    <property type="match status" value="1"/>
</dbReference>
<dbReference type="AlphaFoldDB" id="A0A423VRV3"/>
<evidence type="ECO:0000313" key="3">
    <source>
        <dbReference type="Proteomes" id="UP000284375"/>
    </source>
</evidence>
<keyword evidence="1" id="KW-0479">Metal-binding</keyword>
<dbReference type="GO" id="GO:0046872">
    <property type="term" value="F:metal ion binding"/>
    <property type="evidence" value="ECO:0007669"/>
    <property type="project" value="UniProtKB-KW"/>
</dbReference>
<name>A0A423VRV3_CYTCH</name>
<feature type="binding site" evidence="1">
    <location>
        <position position="228"/>
    </location>
    <ligand>
        <name>Zn(2+)</name>
        <dbReference type="ChEBI" id="CHEBI:29105"/>
    </ligand>
</feature>
<evidence type="ECO:0000313" key="2">
    <source>
        <dbReference type="EMBL" id="ROV93782.1"/>
    </source>
</evidence>
<dbReference type="SUPFAM" id="SSF158745">
    <property type="entry name" value="LanC-like"/>
    <property type="match status" value="1"/>
</dbReference>
<reference evidence="2 3" key="1">
    <citation type="submission" date="2015-09" db="EMBL/GenBank/DDBJ databases">
        <title>Host preference determinants of Valsa canker pathogens revealed by comparative genomics.</title>
        <authorList>
            <person name="Yin Z."/>
            <person name="Huang L."/>
        </authorList>
    </citation>
    <scope>NUCLEOTIDE SEQUENCE [LARGE SCALE GENOMIC DNA]</scope>
    <source>
        <strain evidence="2 3">YSFL</strain>
    </source>
</reference>
<evidence type="ECO:0000256" key="1">
    <source>
        <dbReference type="PIRSR" id="PIRSR607822-1"/>
    </source>
</evidence>
<dbReference type="InterPro" id="IPR012341">
    <property type="entry name" value="6hp_glycosidase-like_sf"/>
</dbReference>
<accession>A0A423VRV3</accession>
<gene>
    <name evidence="2" type="ORF">VSDG_07025</name>
</gene>
<dbReference type="OrthoDB" id="10257263at2759"/>
<keyword evidence="3" id="KW-1185">Reference proteome</keyword>
<sequence>MAGPRHIANDITPLLTVDDSERHLKCALEAIVTKLPPKQDYSGDKPSGFWAGPTGYAYLFLHVSSLQPRLEVAGHHAATWASRYMQGARGHVQLDTGRCGIAKIFVSNIHAILAGDAPDEILFGRAGTLYMLRMIRHWVPGSDALLEPAVRSITGSIMAHGPIWTWHGTPYLGAVHGDIGIVTQLVLTTPSLAGQLEGKLDQLLGMQHASGNWPSSAGRTDSTLVQFCHGAPGFLHSLLSLRPYFPGLQHKIDTAIEKGRQCTWREGLLRKEPSICHGAFGNALTLSPGPQRDHFLESATPKRMAEISSKEKTVFEPADYGSKYATISGYLFSAAWSWMVSGGQSPRVIFYNDV</sequence>
<dbReference type="GO" id="GO:0031179">
    <property type="term" value="P:peptide modification"/>
    <property type="evidence" value="ECO:0007669"/>
    <property type="project" value="InterPro"/>
</dbReference>
<dbReference type="CDD" id="cd04794">
    <property type="entry name" value="euk_LANCL"/>
    <property type="match status" value="1"/>
</dbReference>
<dbReference type="Pfam" id="PF05147">
    <property type="entry name" value="LANC_like"/>
    <property type="match status" value="1"/>
</dbReference>
<feature type="binding site" evidence="1">
    <location>
        <position position="276"/>
    </location>
    <ligand>
        <name>Zn(2+)</name>
        <dbReference type="ChEBI" id="CHEBI:29105"/>
    </ligand>
</feature>
<dbReference type="SMART" id="SM01260">
    <property type="entry name" value="LANC_like"/>
    <property type="match status" value="1"/>
</dbReference>
<keyword evidence="1" id="KW-0862">Zinc</keyword>
<dbReference type="InterPro" id="IPR007822">
    <property type="entry name" value="LANC-like"/>
</dbReference>